<organism evidence="2 3">
    <name type="scientific">Psilocybe cf. subviscida</name>
    <dbReference type="NCBI Taxonomy" id="2480587"/>
    <lineage>
        <taxon>Eukaryota</taxon>
        <taxon>Fungi</taxon>
        <taxon>Dikarya</taxon>
        <taxon>Basidiomycota</taxon>
        <taxon>Agaricomycotina</taxon>
        <taxon>Agaricomycetes</taxon>
        <taxon>Agaricomycetidae</taxon>
        <taxon>Agaricales</taxon>
        <taxon>Agaricineae</taxon>
        <taxon>Strophariaceae</taxon>
        <taxon>Psilocybe</taxon>
    </lineage>
</organism>
<dbReference type="Gene3D" id="3.40.50.720">
    <property type="entry name" value="NAD(P)-binding Rossmann-like Domain"/>
    <property type="match status" value="1"/>
</dbReference>
<dbReference type="PANTHER" id="PTHR45348:SF2">
    <property type="entry name" value="ZINC-TYPE ALCOHOL DEHYDROGENASE-LIKE PROTEIN C2E1P3.01"/>
    <property type="match status" value="1"/>
</dbReference>
<gene>
    <name evidence="2" type="ORF">D9619_011084</name>
</gene>
<dbReference type="GO" id="GO:0016651">
    <property type="term" value="F:oxidoreductase activity, acting on NAD(P)H"/>
    <property type="evidence" value="ECO:0007669"/>
    <property type="project" value="InterPro"/>
</dbReference>
<dbReference type="SUPFAM" id="SSF51735">
    <property type="entry name" value="NAD(P)-binding Rossmann-fold domains"/>
    <property type="match status" value="1"/>
</dbReference>
<evidence type="ECO:0000259" key="1">
    <source>
        <dbReference type="SMART" id="SM00829"/>
    </source>
</evidence>
<evidence type="ECO:0000313" key="3">
    <source>
        <dbReference type="Proteomes" id="UP000567179"/>
    </source>
</evidence>
<dbReference type="InterPro" id="IPR036291">
    <property type="entry name" value="NAD(P)-bd_dom_sf"/>
</dbReference>
<dbReference type="Gene3D" id="3.90.180.10">
    <property type="entry name" value="Medium-chain alcohol dehydrogenases, catalytic domain"/>
    <property type="match status" value="1"/>
</dbReference>
<sequence>MAPTTQKALYLPQKFGDYTIGDIPVPKPGKGEVLLKVVATSLNPVDWKIKKYGIFLENFPAILGTDLAGVVEEVGEGVTEWKHGDKVFIQGQWINDFASFQQYALAIGSTLARIPDNTSFEQAATLPVALSAAYTGLYQKAPDGAGITPPTSPATEGIYKGTPLVVLGGASSVGQAVIQLAKISGFSPIITTASLSNKAYLESLGATHVLDRKASAAELKVQLAGITPAPISYVFDSISIEATQAVGLELVATGGQLVTVLPPTVKAVEGKEIRPILGLLRTPNQVDLLETLYHDLISGWLAKGVFKMNAVEVLPNGLNGVIDGLNRMERDEISRLKLVARPQETPSA</sequence>
<dbReference type="Proteomes" id="UP000567179">
    <property type="component" value="Unassembled WGS sequence"/>
</dbReference>
<dbReference type="PANTHER" id="PTHR45348">
    <property type="entry name" value="HYPOTHETICAL OXIDOREDUCTASE (EUROFUNG)"/>
    <property type="match status" value="1"/>
</dbReference>
<keyword evidence="3" id="KW-1185">Reference proteome</keyword>
<reference evidence="2 3" key="1">
    <citation type="journal article" date="2020" name="ISME J.">
        <title>Uncovering the hidden diversity of litter-decomposition mechanisms in mushroom-forming fungi.</title>
        <authorList>
            <person name="Floudas D."/>
            <person name="Bentzer J."/>
            <person name="Ahren D."/>
            <person name="Johansson T."/>
            <person name="Persson P."/>
            <person name="Tunlid A."/>
        </authorList>
    </citation>
    <scope>NUCLEOTIDE SEQUENCE [LARGE SCALE GENOMIC DNA]</scope>
    <source>
        <strain evidence="2 3">CBS 101986</strain>
    </source>
</reference>
<accession>A0A8H5F5B9</accession>
<dbReference type="EMBL" id="JAACJJ010000016">
    <property type="protein sequence ID" value="KAF5324284.1"/>
    <property type="molecule type" value="Genomic_DNA"/>
</dbReference>
<dbReference type="SMART" id="SM00829">
    <property type="entry name" value="PKS_ER"/>
    <property type="match status" value="1"/>
</dbReference>
<dbReference type="CDD" id="cd08249">
    <property type="entry name" value="enoyl_reductase_like"/>
    <property type="match status" value="1"/>
</dbReference>
<dbReference type="AlphaFoldDB" id="A0A8H5F5B9"/>
<dbReference type="InterPro" id="IPR011032">
    <property type="entry name" value="GroES-like_sf"/>
</dbReference>
<dbReference type="InterPro" id="IPR013149">
    <property type="entry name" value="ADH-like_C"/>
</dbReference>
<evidence type="ECO:0000313" key="2">
    <source>
        <dbReference type="EMBL" id="KAF5324284.1"/>
    </source>
</evidence>
<dbReference type="InterPro" id="IPR047122">
    <property type="entry name" value="Trans-enoyl_RdTase-like"/>
</dbReference>
<dbReference type="InterPro" id="IPR020843">
    <property type="entry name" value="ER"/>
</dbReference>
<name>A0A8H5F5B9_9AGAR</name>
<dbReference type="OrthoDB" id="3233595at2759"/>
<dbReference type="SUPFAM" id="SSF50129">
    <property type="entry name" value="GroES-like"/>
    <property type="match status" value="1"/>
</dbReference>
<comment type="caution">
    <text evidence="2">The sequence shown here is derived from an EMBL/GenBank/DDBJ whole genome shotgun (WGS) entry which is preliminary data.</text>
</comment>
<feature type="domain" description="Enoyl reductase (ER)" evidence="1">
    <location>
        <begin position="16"/>
        <end position="340"/>
    </location>
</feature>
<dbReference type="Pfam" id="PF00107">
    <property type="entry name" value="ADH_zinc_N"/>
    <property type="match status" value="1"/>
</dbReference>
<proteinExistence type="predicted"/>
<dbReference type="Pfam" id="PF08240">
    <property type="entry name" value="ADH_N"/>
    <property type="match status" value="1"/>
</dbReference>
<dbReference type="InterPro" id="IPR013154">
    <property type="entry name" value="ADH-like_N"/>
</dbReference>
<protein>
    <recommendedName>
        <fullName evidence="1">Enoyl reductase (ER) domain-containing protein</fullName>
    </recommendedName>
</protein>